<comment type="caution">
    <text evidence="2">The sequence shown here is derived from an EMBL/GenBank/DDBJ whole genome shotgun (WGS) entry which is preliminary data.</text>
</comment>
<gene>
    <name evidence="2" type="ORF">KIW84_072056</name>
</gene>
<evidence type="ECO:0000313" key="2">
    <source>
        <dbReference type="EMBL" id="KAI5385308.1"/>
    </source>
</evidence>
<keyword evidence="1" id="KW-0472">Membrane</keyword>
<name>A0A9D4VL69_PEA</name>
<evidence type="ECO:0000313" key="3">
    <source>
        <dbReference type="Proteomes" id="UP001058974"/>
    </source>
</evidence>
<keyword evidence="3" id="KW-1185">Reference proteome</keyword>
<dbReference type="EMBL" id="JAMSHJ010000007">
    <property type="protein sequence ID" value="KAI5385308.1"/>
    <property type="molecule type" value="Genomic_DNA"/>
</dbReference>
<dbReference type="AlphaFoldDB" id="A0A9D4VL69"/>
<feature type="transmembrane region" description="Helical" evidence="1">
    <location>
        <begin position="15"/>
        <end position="37"/>
    </location>
</feature>
<evidence type="ECO:0000256" key="1">
    <source>
        <dbReference type="SAM" id="Phobius"/>
    </source>
</evidence>
<reference evidence="2 3" key="1">
    <citation type="journal article" date="2022" name="Nat. Genet.">
        <title>Improved pea reference genome and pan-genome highlight genomic features and evolutionary characteristics.</title>
        <authorList>
            <person name="Yang T."/>
            <person name="Liu R."/>
            <person name="Luo Y."/>
            <person name="Hu S."/>
            <person name="Wang D."/>
            <person name="Wang C."/>
            <person name="Pandey M.K."/>
            <person name="Ge S."/>
            <person name="Xu Q."/>
            <person name="Li N."/>
            <person name="Li G."/>
            <person name="Huang Y."/>
            <person name="Saxena R.K."/>
            <person name="Ji Y."/>
            <person name="Li M."/>
            <person name="Yan X."/>
            <person name="He Y."/>
            <person name="Liu Y."/>
            <person name="Wang X."/>
            <person name="Xiang C."/>
            <person name="Varshney R.K."/>
            <person name="Ding H."/>
            <person name="Gao S."/>
            <person name="Zong X."/>
        </authorList>
    </citation>
    <scope>NUCLEOTIDE SEQUENCE [LARGE SCALE GENOMIC DNA]</scope>
    <source>
        <strain evidence="2 3">cv. Zhongwan 6</strain>
    </source>
</reference>
<keyword evidence="1" id="KW-1133">Transmembrane helix</keyword>
<sequence>MAALKHMTVEDLKVMGIPMVFINVVLEFCSVFPSVLFSKTVTVVEFRIFHACDNLIVGSKEGKLCWVDMELSSNKPHKVLK</sequence>
<accession>A0A9D4VL69</accession>
<keyword evidence="1" id="KW-0812">Transmembrane</keyword>
<proteinExistence type="predicted"/>
<organism evidence="2 3">
    <name type="scientific">Pisum sativum</name>
    <name type="common">Garden pea</name>
    <name type="synonym">Lathyrus oleraceus</name>
    <dbReference type="NCBI Taxonomy" id="3888"/>
    <lineage>
        <taxon>Eukaryota</taxon>
        <taxon>Viridiplantae</taxon>
        <taxon>Streptophyta</taxon>
        <taxon>Embryophyta</taxon>
        <taxon>Tracheophyta</taxon>
        <taxon>Spermatophyta</taxon>
        <taxon>Magnoliopsida</taxon>
        <taxon>eudicotyledons</taxon>
        <taxon>Gunneridae</taxon>
        <taxon>Pentapetalae</taxon>
        <taxon>rosids</taxon>
        <taxon>fabids</taxon>
        <taxon>Fabales</taxon>
        <taxon>Fabaceae</taxon>
        <taxon>Papilionoideae</taxon>
        <taxon>50 kb inversion clade</taxon>
        <taxon>NPAAA clade</taxon>
        <taxon>Hologalegina</taxon>
        <taxon>IRL clade</taxon>
        <taxon>Fabeae</taxon>
        <taxon>Lathyrus</taxon>
    </lineage>
</organism>
<protein>
    <submittedName>
        <fullName evidence="2">Uncharacterized protein</fullName>
    </submittedName>
</protein>
<dbReference type="Proteomes" id="UP001058974">
    <property type="component" value="Chromosome 7"/>
</dbReference>
<dbReference type="Gramene" id="Psat07G0205600-T1">
    <property type="protein sequence ID" value="KAI5385308.1"/>
    <property type="gene ID" value="KIW84_072056"/>
</dbReference>